<evidence type="ECO:0000259" key="2">
    <source>
        <dbReference type="PROSITE" id="PS50978"/>
    </source>
</evidence>
<protein>
    <recommendedName>
        <fullName evidence="2">NEAT domain-containing protein</fullName>
    </recommendedName>
</protein>
<feature type="domain" description="NEAT" evidence="2">
    <location>
        <begin position="265"/>
        <end position="324"/>
    </location>
</feature>
<comment type="caution">
    <text evidence="3">The sequence shown here is derived from an EMBL/GenBank/DDBJ whole genome shotgun (WGS) entry which is preliminary data.</text>
</comment>
<name>A0A0G0PP58_9BACT</name>
<keyword evidence="1" id="KW-1133">Transmembrane helix</keyword>
<accession>A0A0G0PP58</accession>
<organism evidence="3 4">
    <name type="scientific">Candidatus Azambacteria bacterium GW2011_GWA2_39_10</name>
    <dbReference type="NCBI Taxonomy" id="1618611"/>
    <lineage>
        <taxon>Bacteria</taxon>
        <taxon>Candidatus Azamiibacteriota</taxon>
    </lineage>
</organism>
<evidence type="ECO:0000313" key="3">
    <source>
        <dbReference type="EMBL" id="KKQ91086.1"/>
    </source>
</evidence>
<dbReference type="SUPFAM" id="SSF69304">
    <property type="entry name" value="Tricorn protease N-terminal domain"/>
    <property type="match status" value="1"/>
</dbReference>
<evidence type="ECO:0000256" key="1">
    <source>
        <dbReference type="SAM" id="Phobius"/>
    </source>
</evidence>
<dbReference type="EMBL" id="LBVT01000026">
    <property type="protein sequence ID" value="KKQ91086.1"/>
    <property type="molecule type" value="Genomic_DNA"/>
</dbReference>
<dbReference type="InterPro" id="IPR011042">
    <property type="entry name" value="6-blade_b-propeller_TolB-like"/>
</dbReference>
<dbReference type="Proteomes" id="UP000034706">
    <property type="component" value="Unassembled WGS sequence"/>
</dbReference>
<gene>
    <name evidence="3" type="ORF">UT16_C0026G0003</name>
</gene>
<dbReference type="InterPro" id="IPR006635">
    <property type="entry name" value="NEAT_dom"/>
</dbReference>
<proteinExistence type="predicted"/>
<dbReference type="Gene3D" id="2.120.10.30">
    <property type="entry name" value="TolB, C-terminal domain"/>
    <property type="match status" value="1"/>
</dbReference>
<evidence type="ECO:0000313" key="4">
    <source>
        <dbReference type="Proteomes" id="UP000034706"/>
    </source>
</evidence>
<dbReference type="AlphaFoldDB" id="A0A0G0PP58"/>
<dbReference type="PROSITE" id="PS50978">
    <property type="entry name" value="NEAT"/>
    <property type="match status" value="1"/>
</dbReference>
<reference evidence="3 4" key="1">
    <citation type="journal article" date="2015" name="Nature">
        <title>rRNA introns, odd ribosomes, and small enigmatic genomes across a large radiation of phyla.</title>
        <authorList>
            <person name="Brown C.T."/>
            <person name="Hug L.A."/>
            <person name="Thomas B.C."/>
            <person name="Sharon I."/>
            <person name="Castelle C.J."/>
            <person name="Singh A."/>
            <person name="Wilkins M.J."/>
            <person name="Williams K.H."/>
            <person name="Banfield J.F."/>
        </authorList>
    </citation>
    <scope>NUCLEOTIDE SEQUENCE [LARGE SCALE GENOMIC DNA]</scope>
</reference>
<keyword evidence="1" id="KW-0472">Membrane</keyword>
<keyword evidence="1" id="KW-0812">Transmembrane</keyword>
<feature type="transmembrane region" description="Helical" evidence="1">
    <location>
        <begin position="7"/>
        <end position="27"/>
    </location>
</feature>
<sequence>MAKRNFYIILTALIGLIIIGLLIWYFVLKPKEAAAPSAGIDFTVPGQAKREINLKVISEGPVISLWQNNSSILFYDFSGQLWQLNEGELKPTSSGQAPIENLSAIIWPKIVSPDGKKVVYQKNNGLFTSDLSGKNQKTLMSDLKLKDVILKWPNINNIALASKPSGLAAGSLWFLDIRNSNIRKIIGDFFGLEVLFSPDGGSLIYSYVDQNGRDLRLAIYKNGNQKIISNVSTLVDKCAWAKDLINIYCAVPKSWPDFAILPDDYYKNTFSTNDDIWKINTETGEKTLIFEYIGNISNLAVSNDESHIFFILKENQFLYKLNIK</sequence>